<comment type="similarity">
    <text evidence="8">Belongs to the binding-protein-dependent transport system permease family. LivHM subfamily.</text>
</comment>
<reference evidence="10" key="1">
    <citation type="submission" date="2020-07" db="EMBL/GenBank/DDBJ databases">
        <title>Huge and variable diversity of episymbiotic CPR bacteria and DPANN archaea in groundwater ecosystems.</title>
        <authorList>
            <person name="He C.Y."/>
            <person name="Keren R."/>
            <person name="Whittaker M."/>
            <person name="Farag I.F."/>
            <person name="Doudna J."/>
            <person name="Cate J.H.D."/>
            <person name="Banfield J.F."/>
        </authorList>
    </citation>
    <scope>NUCLEOTIDE SEQUENCE</scope>
    <source>
        <strain evidence="10">NC_groundwater_1664_Pr3_B-0.1um_52_9</strain>
    </source>
</reference>
<evidence type="ECO:0000313" key="10">
    <source>
        <dbReference type="EMBL" id="MBI5252574.1"/>
    </source>
</evidence>
<name>A0A9D6V6R2_9BACT</name>
<keyword evidence="7 9" id="KW-0472">Membrane</keyword>
<dbReference type="PANTHER" id="PTHR11795:SF442">
    <property type="entry name" value="ABC TRANSPORTER ATP-BINDING PROTEIN"/>
    <property type="match status" value="1"/>
</dbReference>
<protein>
    <submittedName>
        <fullName evidence="10">Branched-chain amino acid ABC transporter permease</fullName>
    </submittedName>
</protein>
<feature type="transmembrane region" description="Helical" evidence="9">
    <location>
        <begin position="101"/>
        <end position="119"/>
    </location>
</feature>
<keyword evidence="3" id="KW-1003">Cell membrane</keyword>
<evidence type="ECO:0000256" key="7">
    <source>
        <dbReference type="ARBA" id="ARBA00023136"/>
    </source>
</evidence>
<evidence type="ECO:0000256" key="9">
    <source>
        <dbReference type="SAM" id="Phobius"/>
    </source>
</evidence>
<evidence type="ECO:0000256" key="4">
    <source>
        <dbReference type="ARBA" id="ARBA00022692"/>
    </source>
</evidence>
<feature type="transmembrane region" description="Helical" evidence="9">
    <location>
        <begin position="264"/>
        <end position="282"/>
    </location>
</feature>
<keyword evidence="2" id="KW-0813">Transport</keyword>
<sequence>MDWSIFFAQFISGLCRAMVLFLMASGLTLVFGVMRVINFAHGSFYMLGAYLAYSLTSLFATTPGSFWIALILAPLAVGLLGGLVEYLLLRRIYGKEHLLQILLTYALIFIFGDLVKMLWGVELRIVNMPPILSGFVALAGQEFPVYYFFIIGVGFAVAVGLWLLLRLTTLGKLVRAAAEHRSMVEMLGYNVNGLFTIVFMIATWLGGLAGVVIAPTVRLSLSMDMDIIIECFLVVIIGGLGNIWGALLAALITGELYSLGILVLEKYAMAFLFGLTAVIMILRPSGLLGRGVN</sequence>
<evidence type="ECO:0000256" key="3">
    <source>
        <dbReference type="ARBA" id="ARBA00022475"/>
    </source>
</evidence>
<dbReference type="GO" id="GO:0006865">
    <property type="term" value="P:amino acid transport"/>
    <property type="evidence" value="ECO:0007669"/>
    <property type="project" value="UniProtKB-KW"/>
</dbReference>
<gene>
    <name evidence="10" type="ORF">HY912_24020</name>
</gene>
<dbReference type="CDD" id="cd06582">
    <property type="entry name" value="TM_PBP1_LivH_like"/>
    <property type="match status" value="1"/>
</dbReference>
<feature type="transmembrane region" description="Helical" evidence="9">
    <location>
        <begin position="186"/>
        <end position="207"/>
    </location>
</feature>
<keyword evidence="5" id="KW-0029">Amino-acid transport</keyword>
<keyword evidence="6 9" id="KW-1133">Transmembrane helix</keyword>
<evidence type="ECO:0000256" key="2">
    <source>
        <dbReference type="ARBA" id="ARBA00022448"/>
    </source>
</evidence>
<accession>A0A9D6V6R2</accession>
<feature type="transmembrane region" description="Helical" evidence="9">
    <location>
        <begin position="145"/>
        <end position="165"/>
    </location>
</feature>
<keyword evidence="4 9" id="KW-0812">Transmembrane</keyword>
<dbReference type="Pfam" id="PF02653">
    <property type="entry name" value="BPD_transp_2"/>
    <property type="match status" value="1"/>
</dbReference>
<comment type="subcellular location">
    <subcellularLocation>
        <location evidence="1">Cell membrane</location>
        <topology evidence="1">Multi-pass membrane protein</topology>
    </subcellularLocation>
</comment>
<dbReference type="EMBL" id="JACRDE010000623">
    <property type="protein sequence ID" value="MBI5252574.1"/>
    <property type="molecule type" value="Genomic_DNA"/>
</dbReference>
<dbReference type="Proteomes" id="UP000807825">
    <property type="component" value="Unassembled WGS sequence"/>
</dbReference>
<dbReference type="GO" id="GO:0022857">
    <property type="term" value="F:transmembrane transporter activity"/>
    <property type="evidence" value="ECO:0007669"/>
    <property type="project" value="InterPro"/>
</dbReference>
<dbReference type="AlphaFoldDB" id="A0A9D6V6R2"/>
<evidence type="ECO:0000256" key="1">
    <source>
        <dbReference type="ARBA" id="ARBA00004651"/>
    </source>
</evidence>
<proteinExistence type="inferred from homology"/>
<organism evidence="10 11">
    <name type="scientific">Desulfomonile tiedjei</name>
    <dbReference type="NCBI Taxonomy" id="2358"/>
    <lineage>
        <taxon>Bacteria</taxon>
        <taxon>Pseudomonadati</taxon>
        <taxon>Thermodesulfobacteriota</taxon>
        <taxon>Desulfomonilia</taxon>
        <taxon>Desulfomonilales</taxon>
        <taxon>Desulfomonilaceae</taxon>
        <taxon>Desulfomonile</taxon>
    </lineage>
</organism>
<dbReference type="PANTHER" id="PTHR11795">
    <property type="entry name" value="BRANCHED-CHAIN AMINO ACID TRANSPORT SYSTEM PERMEASE PROTEIN LIVH"/>
    <property type="match status" value="1"/>
</dbReference>
<evidence type="ECO:0000256" key="8">
    <source>
        <dbReference type="ARBA" id="ARBA00037998"/>
    </source>
</evidence>
<feature type="transmembrane region" description="Helical" evidence="9">
    <location>
        <begin position="6"/>
        <end position="31"/>
    </location>
</feature>
<dbReference type="InterPro" id="IPR052157">
    <property type="entry name" value="BCAA_transport_permease"/>
</dbReference>
<evidence type="ECO:0000256" key="5">
    <source>
        <dbReference type="ARBA" id="ARBA00022970"/>
    </source>
</evidence>
<evidence type="ECO:0000256" key="6">
    <source>
        <dbReference type="ARBA" id="ARBA00022989"/>
    </source>
</evidence>
<comment type="caution">
    <text evidence="10">The sequence shown here is derived from an EMBL/GenBank/DDBJ whole genome shotgun (WGS) entry which is preliminary data.</text>
</comment>
<feature type="transmembrane region" description="Helical" evidence="9">
    <location>
        <begin position="43"/>
        <end position="60"/>
    </location>
</feature>
<evidence type="ECO:0000313" key="11">
    <source>
        <dbReference type="Proteomes" id="UP000807825"/>
    </source>
</evidence>
<dbReference type="GO" id="GO:0005886">
    <property type="term" value="C:plasma membrane"/>
    <property type="evidence" value="ECO:0007669"/>
    <property type="project" value="UniProtKB-SubCell"/>
</dbReference>
<feature type="transmembrane region" description="Helical" evidence="9">
    <location>
        <begin position="227"/>
        <end position="252"/>
    </location>
</feature>
<dbReference type="InterPro" id="IPR001851">
    <property type="entry name" value="ABC_transp_permease"/>
</dbReference>
<feature type="transmembrane region" description="Helical" evidence="9">
    <location>
        <begin position="66"/>
        <end position="89"/>
    </location>
</feature>